<dbReference type="Proteomes" id="UP000705508">
    <property type="component" value="Unassembled WGS sequence"/>
</dbReference>
<evidence type="ECO:0000256" key="2">
    <source>
        <dbReference type="SAM" id="Phobius"/>
    </source>
</evidence>
<evidence type="ECO:0000313" key="5">
    <source>
        <dbReference type="Proteomes" id="UP000705508"/>
    </source>
</evidence>
<feature type="transmembrane region" description="Helical" evidence="2">
    <location>
        <begin position="328"/>
        <end position="348"/>
    </location>
</feature>
<name>A0A939BGM3_9CLOT</name>
<feature type="chain" id="PRO_5038110753" evidence="3">
    <location>
        <begin position="22"/>
        <end position="352"/>
    </location>
</feature>
<keyword evidence="2" id="KW-0472">Membrane</keyword>
<evidence type="ECO:0000256" key="3">
    <source>
        <dbReference type="SAM" id="SignalP"/>
    </source>
</evidence>
<organism evidence="4 5">
    <name type="scientific">Mordavella massiliensis</name>
    <dbReference type="NCBI Taxonomy" id="1871024"/>
    <lineage>
        <taxon>Bacteria</taxon>
        <taxon>Bacillati</taxon>
        <taxon>Bacillota</taxon>
        <taxon>Clostridia</taxon>
        <taxon>Eubacteriales</taxon>
        <taxon>Clostridiaceae</taxon>
        <taxon>Mordavella</taxon>
    </lineage>
</organism>
<feature type="compositionally biased region" description="Acidic residues" evidence="1">
    <location>
        <begin position="307"/>
        <end position="317"/>
    </location>
</feature>
<evidence type="ECO:0000256" key="1">
    <source>
        <dbReference type="SAM" id="MobiDB-lite"/>
    </source>
</evidence>
<keyword evidence="3" id="KW-0732">Signal</keyword>
<gene>
    <name evidence="4" type="ORF">H6A20_05165</name>
</gene>
<dbReference type="EMBL" id="JACJKS010000005">
    <property type="protein sequence ID" value="MBM6948054.1"/>
    <property type="molecule type" value="Genomic_DNA"/>
</dbReference>
<feature type="compositionally biased region" description="Gly residues" evidence="1">
    <location>
        <begin position="207"/>
        <end position="220"/>
    </location>
</feature>
<comment type="caution">
    <text evidence="4">The sequence shown here is derived from an EMBL/GenBank/DDBJ whole genome shotgun (WGS) entry which is preliminary data.</text>
</comment>
<feature type="compositionally biased region" description="Acidic residues" evidence="1">
    <location>
        <begin position="291"/>
        <end position="300"/>
    </location>
</feature>
<accession>A0A939BGM3</accession>
<reference evidence="4" key="2">
    <citation type="journal article" date="2021" name="Sci. Rep.">
        <title>The distribution of antibiotic resistance genes in chicken gut microbiota commensals.</title>
        <authorList>
            <person name="Juricova H."/>
            <person name="Matiasovicova J."/>
            <person name="Kubasova T."/>
            <person name="Cejkova D."/>
            <person name="Rychlik I."/>
        </authorList>
    </citation>
    <scope>NUCLEOTIDE SEQUENCE</scope>
    <source>
        <strain evidence="4">An582</strain>
    </source>
</reference>
<reference evidence="4" key="1">
    <citation type="submission" date="2020-08" db="EMBL/GenBank/DDBJ databases">
        <authorList>
            <person name="Cejkova D."/>
            <person name="Kubasova T."/>
            <person name="Jahodarova E."/>
            <person name="Rychlik I."/>
        </authorList>
    </citation>
    <scope>NUCLEOTIDE SEQUENCE</scope>
    <source>
        <strain evidence="4">An582</strain>
    </source>
</reference>
<dbReference type="Gene3D" id="3.10.20.320">
    <property type="entry name" value="Putative peptidoglycan bound protein (lpxtg motif)"/>
    <property type="match status" value="1"/>
</dbReference>
<keyword evidence="2" id="KW-1133">Transmembrane helix</keyword>
<feature type="signal peptide" evidence="3">
    <location>
        <begin position="1"/>
        <end position="21"/>
    </location>
</feature>
<dbReference type="AlphaFoldDB" id="A0A939BGM3"/>
<feature type="region of interest" description="Disordered" evidence="1">
    <location>
        <begin position="204"/>
        <end position="322"/>
    </location>
</feature>
<sequence>MFAAACGTALLFSIVPATARADVGGNDAKYTYTVTLLAGGQGSFAGASGVQVSGSGSVTYQDGGQIRITGLNYGDRISLSPQSGMVSLPEDSKYYVRGIRESGRDNNTVGNSSFMVDSDREYVIAYGIRGNMVSYRVNYQDQNGNTLLESQTFYGAVGDRPVVAFQYVDGYQPQAYNLTGTLSGNEAENIFTFTYTPVEQPAAGAGTAAGGTDTSGGGAGDTAAAPGTAAGGTGGTAATPGTAAGGAGDAAAPDADGGTAAADAGAADEGGAAEPDAGAEDEAAQPREPQEIVDIDDEETPLGNLDLPDESGEEAEEASQRPAGNMPLFIGIAAAAVLALGAGAFLLIRRRR</sequence>
<proteinExistence type="predicted"/>
<protein>
    <submittedName>
        <fullName evidence="4">MucBP domain-containing protein</fullName>
    </submittedName>
</protein>
<keyword evidence="2" id="KW-0812">Transmembrane</keyword>
<evidence type="ECO:0000313" key="4">
    <source>
        <dbReference type="EMBL" id="MBM6948054.1"/>
    </source>
</evidence>
<feature type="compositionally biased region" description="Low complexity" evidence="1">
    <location>
        <begin position="249"/>
        <end position="276"/>
    </location>
</feature>